<gene>
    <name evidence="2" type="ORF">K505DRAFT_396732</name>
</gene>
<organism evidence="2 3">
    <name type="scientific">Melanomma pulvis-pyrius CBS 109.77</name>
    <dbReference type="NCBI Taxonomy" id="1314802"/>
    <lineage>
        <taxon>Eukaryota</taxon>
        <taxon>Fungi</taxon>
        <taxon>Dikarya</taxon>
        <taxon>Ascomycota</taxon>
        <taxon>Pezizomycotina</taxon>
        <taxon>Dothideomycetes</taxon>
        <taxon>Pleosporomycetidae</taxon>
        <taxon>Pleosporales</taxon>
        <taxon>Melanommataceae</taxon>
        <taxon>Melanomma</taxon>
    </lineage>
</organism>
<evidence type="ECO:0000313" key="3">
    <source>
        <dbReference type="Proteomes" id="UP000799757"/>
    </source>
</evidence>
<name>A0A6A6WU15_9PLEO</name>
<evidence type="ECO:0000256" key="1">
    <source>
        <dbReference type="SAM" id="MobiDB-lite"/>
    </source>
</evidence>
<dbReference type="AlphaFoldDB" id="A0A6A6WU15"/>
<dbReference type="EMBL" id="MU002324">
    <property type="protein sequence ID" value="KAF2787395.1"/>
    <property type="molecule type" value="Genomic_DNA"/>
</dbReference>
<proteinExistence type="predicted"/>
<sequence length="154" mass="16078">MRRRRCGRRNPPSGSANAAPLDGEHRFHVSIRAALDRAARPPFHHLTLTQQTGVVLSPADPVRASPSPAPSPAPPGPRRALARRSDTPIATCGAGVRCRAGRHIRPSLGLCASCRAGSAFIPDLLPSSAVSASGGDSPDALPPASPSLQRPRRD</sequence>
<evidence type="ECO:0000313" key="2">
    <source>
        <dbReference type="EMBL" id="KAF2787395.1"/>
    </source>
</evidence>
<reference evidence="2" key="1">
    <citation type="journal article" date="2020" name="Stud. Mycol.">
        <title>101 Dothideomycetes genomes: a test case for predicting lifestyles and emergence of pathogens.</title>
        <authorList>
            <person name="Haridas S."/>
            <person name="Albert R."/>
            <person name="Binder M."/>
            <person name="Bloem J."/>
            <person name="Labutti K."/>
            <person name="Salamov A."/>
            <person name="Andreopoulos B."/>
            <person name="Baker S."/>
            <person name="Barry K."/>
            <person name="Bills G."/>
            <person name="Bluhm B."/>
            <person name="Cannon C."/>
            <person name="Castanera R."/>
            <person name="Culley D."/>
            <person name="Daum C."/>
            <person name="Ezra D."/>
            <person name="Gonzalez J."/>
            <person name="Henrissat B."/>
            <person name="Kuo A."/>
            <person name="Liang C."/>
            <person name="Lipzen A."/>
            <person name="Lutzoni F."/>
            <person name="Magnuson J."/>
            <person name="Mondo S."/>
            <person name="Nolan M."/>
            <person name="Ohm R."/>
            <person name="Pangilinan J."/>
            <person name="Park H.-J."/>
            <person name="Ramirez L."/>
            <person name="Alfaro M."/>
            <person name="Sun H."/>
            <person name="Tritt A."/>
            <person name="Yoshinaga Y."/>
            <person name="Zwiers L.-H."/>
            <person name="Turgeon B."/>
            <person name="Goodwin S."/>
            <person name="Spatafora J."/>
            <person name="Crous P."/>
            <person name="Grigoriev I."/>
        </authorList>
    </citation>
    <scope>NUCLEOTIDE SEQUENCE</scope>
    <source>
        <strain evidence="2">CBS 109.77</strain>
    </source>
</reference>
<feature type="region of interest" description="Disordered" evidence="1">
    <location>
        <begin position="42"/>
        <end position="87"/>
    </location>
</feature>
<accession>A0A6A6WU15</accession>
<feature type="compositionally biased region" description="Low complexity" evidence="1">
    <location>
        <begin position="57"/>
        <end position="66"/>
    </location>
</feature>
<keyword evidence="3" id="KW-1185">Reference proteome</keyword>
<dbReference type="Proteomes" id="UP000799757">
    <property type="component" value="Unassembled WGS sequence"/>
</dbReference>
<protein>
    <submittedName>
        <fullName evidence="2">Uncharacterized protein</fullName>
    </submittedName>
</protein>
<feature type="compositionally biased region" description="Pro residues" evidence="1">
    <location>
        <begin position="67"/>
        <end position="77"/>
    </location>
</feature>
<feature type="non-terminal residue" evidence="2">
    <location>
        <position position="154"/>
    </location>
</feature>
<feature type="region of interest" description="Disordered" evidence="1">
    <location>
        <begin position="1"/>
        <end position="23"/>
    </location>
</feature>
<feature type="region of interest" description="Disordered" evidence="1">
    <location>
        <begin position="125"/>
        <end position="154"/>
    </location>
</feature>